<evidence type="ECO:0000313" key="7">
    <source>
        <dbReference type="EMBL" id="MBG9375276.1"/>
    </source>
</evidence>
<evidence type="ECO:0000259" key="5">
    <source>
        <dbReference type="Pfam" id="PF00174"/>
    </source>
</evidence>
<dbReference type="Gene3D" id="2.60.40.650">
    <property type="match status" value="1"/>
</dbReference>
<dbReference type="InterPro" id="IPR005066">
    <property type="entry name" value="MoCF_OxRdtse_dimer"/>
</dbReference>
<evidence type="ECO:0000259" key="6">
    <source>
        <dbReference type="Pfam" id="PF03404"/>
    </source>
</evidence>
<sequence>MKDTLVKTAGKDSMLLLTDRPPNLETPLKYFLLDYTPNNVFFVRWHLAGLPATIDKDTFRLRIGGNVMQQLALSVEDLKTKFTPYTINALCQCAGNSRSFFDPRVPGGQWKNGAMGNAKWTGVKLSDILAMAKVKSGAKEISFNGLDRPPMDSTPDFVKSLPFDLANNGEVMVAYEMNGEALPLLNGYPLKLVVPGWYATYWVGMLSDINVLTDTFNGFWMKKAYLIPKDRANGNESPDSLAKNMQPINKMDVRSIFVSPEPNDVIAASKTTDIRGVAFDGGDGIQKVEISTDGGKTWNVATLEKNLGKYAWRHWRYAFTPLQKGNYTLKVKATNINGETQPEHQWNRSGYMRNEIETLIIQVQ</sequence>
<dbReference type="SUPFAM" id="SSF56524">
    <property type="entry name" value="Oxidoreductase molybdopterin-binding domain"/>
    <property type="match status" value="1"/>
</dbReference>
<accession>A0A931E4A4</accession>
<evidence type="ECO:0000256" key="4">
    <source>
        <dbReference type="ARBA" id="ARBA00023002"/>
    </source>
</evidence>
<feature type="domain" description="Oxidoreductase molybdopterin-binding" evidence="5">
    <location>
        <begin position="50"/>
        <end position="220"/>
    </location>
</feature>
<dbReference type="PANTHER" id="PTHR19372:SF7">
    <property type="entry name" value="SULFITE OXIDASE, MITOCHONDRIAL"/>
    <property type="match status" value="1"/>
</dbReference>
<dbReference type="GO" id="GO:0030151">
    <property type="term" value="F:molybdenum ion binding"/>
    <property type="evidence" value="ECO:0007669"/>
    <property type="project" value="InterPro"/>
</dbReference>
<keyword evidence="8" id="KW-1185">Reference proteome</keyword>
<protein>
    <submittedName>
        <fullName evidence="7">Molybdopterin-dependent oxidoreductase</fullName>
    </submittedName>
</protein>
<evidence type="ECO:0000313" key="8">
    <source>
        <dbReference type="Proteomes" id="UP000628448"/>
    </source>
</evidence>
<gene>
    <name evidence="7" type="ORF">I5907_03470</name>
</gene>
<evidence type="ECO:0000256" key="1">
    <source>
        <dbReference type="ARBA" id="ARBA00001924"/>
    </source>
</evidence>
<dbReference type="PRINTS" id="PR00407">
    <property type="entry name" value="EUMOPTERIN"/>
</dbReference>
<evidence type="ECO:0000256" key="3">
    <source>
        <dbReference type="ARBA" id="ARBA00022723"/>
    </source>
</evidence>
<dbReference type="Pfam" id="PF00174">
    <property type="entry name" value="Oxidored_molyb"/>
    <property type="match status" value="1"/>
</dbReference>
<reference evidence="7" key="1">
    <citation type="submission" date="2020-11" db="EMBL/GenBank/DDBJ databases">
        <title>Bacterial whole genome sequence for Panacibacter sp. DH6.</title>
        <authorList>
            <person name="Le V."/>
            <person name="Ko S."/>
            <person name="Ahn C.-Y."/>
            <person name="Oh H.-M."/>
        </authorList>
    </citation>
    <scope>NUCLEOTIDE SEQUENCE</scope>
    <source>
        <strain evidence="7">DH6</strain>
    </source>
</reference>
<dbReference type="AlphaFoldDB" id="A0A931E4A4"/>
<feature type="domain" description="Moybdenum cofactor oxidoreductase dimerisation" evidence="6">
    <location>
        <begin position="247"/>
        <end position="355"/>
    </location>
</feature>
<dbReference type="InterPro" id="IPR036374">
    <property type="entry name" value="OxRdtase_Mopterin-bd_sf"/>
</dbReference>
<keyword evidence="4" id="KW-0560">Oxidoreductase</keyword>
<evidence type="ECO:0000256" key="2">
    <source>
        <dbReference type="ARBA" id="ARBA00022505"/>
    </source>
</evidence>
<dbReference type="Gene3D" id="3.90.420.10">
    <property type="entry name" value="Oxidoreductase, molybdopterin-binding domain"/>
    <property type="match status" value="1"/>
</dbReference>
<dbReference type="EMBL" id="JADWYR010000001">
    <property type="protein sequence ID" value="MBG9375276.1"/>
    <property type="molecule type" value="Genomic_DNA"/>
</dbReference>
<proteinExistence type="predicted"/>
<dbReference type="Proteomes" id="UP000628448">
    <property type="component" value="Unassembled WGS sequence"/>
</dbReference>
<dbReference type="InterPro" id="IPR014756">
    <property type="entry name" value="Ig_E-set"/>
</dbReference>
<dbReference type="SUPFAM" id="SSF81296">
    <property type="entry name" value="E set domains"/>
    <property type="match status" value="1"/>
</dbReference>
<organism evidence="7 8">
    <name type="scientific">Panacibacter microcysteis</name>
    <dbReference type="NCBI Taxonomy" id="2793269"/>
    <lineage>
        <taxon>Bacteria</taxon>
        <taxon>Pseudomonadati</taxon>
        <taxon>Bacteroidota</taxon>
        <taxon>Chitinophagia</taxon>
        <taxon>Chitinophagales</taxon>
        <taxon>Chitinophagaceae</taxon>
        <taxon>Panacibacter</taxon>
    </lineage>
</organism>
<comment type="cofactor">
    <cofactor evidence="1">
        <name>Mo-molybdopterin</name>
        <dbReference type="ChEBI" id="CHEBI:71302"/>
    </cofactor>
</comment>
<dbReference type="RefSeq" id="WP_196989334.1">
    <property type="nucleotide sequence ID" value="NZ_JADWYR010000001.1"/>
</dbReference>
<dbReference type="GO" id="GO:0006790">
    <property type="term" value="P:sulfur compound metabolic process"/>
    <property type="evidence" value="ECO:0007669"/>
    <property type="project" value="TreeGrafter"/>
</dbReference>
<keyword evidence="3" id="KW-0479">Metal-binding</keyword>
<name>A0A931E4A4_9BACT</name>
<comment type="caution">
    <text evidence="7">The sequence shown here is derived from an EMBL/GenBank/DDBJ whole genome shotgun (WGS) entry which is preliminary data.</text>
</comment>
<dbReference type="InterPro" id="IPR008335">
    <property type="entry name" value="Mopterin_OxRdtase_euk"/>
</dbReference>
<dbReference type="PANTHER" id="PTHR19372">
    <property type="entry name" value="SULFITE REDUCTASE"/>
    <property type="match status" value="1"/>
</dbReference>
<dbReference type="GO" id="GO:0043546">
    <property type="term" value="F:molybdopterin cofactor binding"/>
    <property type="evidence" value="ECO:0007669"/>
    <property type="project" value="TreeGrafter"/>
</dbReference>
<dbReference type="InterPro" id="IPR000572">
    <property type="entry name" value="OxRdtase_Mopterin-bd_dom"/>
</dbReference>
<dbReference type="Pfam" id="PF03404">
    <property type="entry name" value="Mo-co_dimer"/>
    <property type="match status" value="1"/>
</dbReference>
<keyword evidence="2" id="KW-0500">Molybdenum</keyword>
<dbReference type="GO" id="GO:0020037">
    <property type="term" value="F:heme binding"/>
    <property type="evidence" value="ECO:0007669"/>
    <property type="project" value="TreeGrafter"/>
</dbReference>
<dbReference type="GO" id="GO:0008482">
    <property type="term" value="F:sulfite oxidase activity"/>
    <property type="evidence" value="ECO:0007669"/>
    <property type="project" value="TreeGrafter"/>
</dbReference>